<feature type="chain" id="PRO_5016931168" description="Tetraacyldisaccharide 4'-kinase" evidence="14">
    <location>
        <begin position="30"/>
        <end position="333"/>
    </location>
</feature>
<dbReference type="GO" id="GO:0009245">
    <property type="term" value="P:lipid A biosynthetic process"/>
    <property type="evidence" value="ECO:0007669"/>
    <property type="project" value="UniProtKB-UniRule"/>
</dbReference>
<reference evidence="15 16" key="1">
    <citation type="submission" date="2018-07" db="EMBL/GenBank/DDBJ databases">
        <authorList>
            <person name="Quirk P.G."/>
            <person name="Krulwich T.A."/>
        </authorList>
    </citation>
    <scope>NUCLEOTIDE SEQUENCE [LARGE SCALE GENOMIC DNA]</scope>
    <source>
        <strain evidence="15 16">CC-BB4</strain>
    </source>
</reference>
<dbReference type="EC" id="2.7.1.130" evidence="3 13"/>
<keyword evidence="10 13" id="KW-0067">ATP-binding</keyword>
<evidence type="ECO:0000256" key="1">
    <source>
        <dbReference type="ARBA" id="ARBA00002274"/>
    </source>
</evidence>
<comment type="similarity">
    <text evidence="13">Belongs to the LpxK family.</text>
</comment>
<evidence type="ECO:0000256" key="10">
    <source>
        <dbReference type="ARBA" id="ARBA00022840"/>
    </source>
</evidence>
<organism evidence="15 16">
    <name type="scientific">Pseudolabrys taiwanensis</name>
    <dbReference type="NCBI Taxonomy" id="331696"/>
    <lineage>
        <taxon>Bacteria</taxon>
        <taxon>Pseudomonadati</taxon>
        <taxon>Pseudomonadota</taxon>
        <taxon>Alphaproteobacteria</taxon>
        <taxon>Hyphomicrobiales</taxon>
        <taxon>Xanthobacteraceae</taxon>
        <taxon>Pseudolabrys</taxon>
    </lineage>
</organism>
<dbReference type="SUPFAM" id="SSF52540">
    <property type="entry name" value="P-loop containing nucleoside triphosphate hydrolases"/>
    <property type="match status" value="1"/>
</dbReference>
<keyword evidence="7 13" id="KW-0808">Transferase</keyword>
<keyword evidence="16" id="KW-1185">Reference proteome</keyword>
<dbReference type="InterPro" id="IPR027417">
    <property type="entry name" value="P-loop_NTPase"/>
</dbReference>
<comment type="pathway">
    <text evidence="2 13">Glycolipid biosynthesis; lipid IV(A) biosynthesis; lipid IV(A) from (3R)-3-hydroxytetradecanoyl-[acyl-carrier-protein] and UDP-N-acetyl-alpha-D-glucosamine: step 6/6.</text>
</comment>
<evidence type="ECO:0000256" key="5">
    <source>
        <dbReference type="ARBA" id="ARBA00022516"/>
    </source>
</evidence>
<keyword evidence="14" id="KW-0732">Signal</keyword>
<dbReference type="GO" id="GO:0009244">
    <property type="term" value="P:lipopolysaccharide core region biosynthetic process"/>
    <property type="evidence" value="ECO:0007669"/>
    <property type="project" value="TreeGrafter"/>
</dbReference>
<feature type="binding site" evidence="13">
    <location>
        <begin position="51"/>
        <end position="58"/>
    </location>
    <ligand>
        <name>ATP</name>
        <dbReference type="ChEBI" id="CHEBI:30616"/>
    </ligand>
</feature>
<evidence type="ECO:0000256" key="9">
    <source>
        <dbReference type="ARBA" id="ARBA00022777"/>
    </source>
</evidence>
<evidence type="ECO:0000256" key="2">
    <source>
        <dbReference type="ARBA" id="ARBA00004870"/>
    </source>
</evidence>
<evidence type="ECO:0000256" key="6">
    <source>
        <dbReference type="ARBA" id="ARBA00022556"/>
    </source>
</evidence>
<dbReference type="Pfam" id="PF02606">
    <property type="entry name" value="LpxK"/>
    <property type="match status" value="1"/>
</dbReference>
<dbReference type="KEGG" id="ptaw:DW352_25035"/>
<dbReference type="GO" id="GO:0009029">
    <property type="term" value="F:lipid-A 4'-kinase activity"/>
    <property type="evidence" value="ECO:0007669"/>
    <property type="project" value="UniProtKB-UniRule"/>
</dbReference>
<keyword evidence="9 13" id="KW-0418">Kinase</keyword>
<dbReference type="OrthoDB" id="9766423at2"/>
<dbReference type="Proteomes" id="UP000254889">
    <property type="component" value="Chromosome"/>
</dbReference>
<evidence type="ECO:0000313" key="15">
    <source>
        <dbReference type="EMBL" id="AXK83503.1"/>
    </source>
</evidence>
<keyword evidence="8 13" id="KW-0547">Nucleotide-binding</keyword>
<dbReference type="PANTHER" id="PTHR42724:SF1">
    <property type="entry name" value="TETRAACYLDISACCHARIDE 4'-KINASE, MITOCHONDRIAL-RELATED"/>
    <property type="match status" value="1"/>
</dbReference>
<dbReference type="InterPro" id="IPR003758">
    <property type="entry name" value="LpxK"/>
</dbReference>
<proteinExistence type="inferred from homology"/>
<dbReference type="PANTHER" id="PTHR42724">
    <property type="entry name" value="TETRAACYLDISACCHARIDE 4'-KINASE"/>
    <property type="match status" value="1"/>
</dbReference>
<keyword evidence="11 13" id="KW-0443">Lipid metabolism</keyword>
<evidence type="ECO:0000256" key="4">
    <source>
        <dbReference type="ARBA" id="ARBA00016436"/>
    </source>
</evidence>
<evidence type="ECO:0000256" key="11">
    <source>
        <dbReference type="ARBA" id="ARBA00023098"/>
    </source>
</evidence>
<evidence type="ECO:0000256" key="12">
    <source>
        <dbReference type="ARBA" id="ARBA00029757"/>
    </source>
</evidence>
<evidence type="ECO:0000256" key="7">
    <source>
        <dbReference type="ARBA" id="ARBA00022679"/>
    </source>
</evidence>
<keyword evidence="5 13" id="KW-0444">Lipid biosynthesis</keyword>
<dbReference type="RefSeq" id="WP_115693882.1">
    <property type="nucleotide sequence ID" value="NZ_CP031417.1"/>
</dbReference>
<feature type="signal peptide" evidence="14">
    <location>
        <begin position="1"/>
        <end position="29"/>
    </location>
</feature>
<dbReference type="UniPathway" id="UPA00359">
    <property type="reaction ID" value="UER00482"/>
</dbReference>
<gene>
    <name evidence="13" type="primary">lpxK</name>
    <name evidence="15" type="ORF">DW352_25035</name>
</gene>
<dbReference type="GO" id="GO:0005524">
    <property type="term" value="F:ATP binding"/>
    <property type="evidence" value="ECO:0007669"/>
    <property type="project" value="UniProtKB-UniRule"/>
</dbReference>
<dbReference type="NCBIfam" id="TIGR00682">
    <property type="entry name" value="lpxK"/>
    <property type="match status" value="1"/>
</dbReference>
<dbReference type="EMBL" id="CP031417">
    <property type="protein sequence ID" value="AXK83503.1"/>
    <property type="molecule type" value="Genomic_DNA"/>
</dbReference>
<name>A0A346A2V6_9HYPH</name>
<dbReference type="HAMAP" id="MF_00409">
    <property type="entry name" value="LpxK"/>
    <property type="match status" value="1"/>
</dbReference>
<evidence type="ECO:0000256" key="13">
    <source>
        <dbReference type="HAMAP-Rule" id="MF_00409"/>
    </source>
</evidence>
<comment type="function">
    <text evidence="1 13">Transfers the gamma-phosphate of ATP to the 4'-position of a tetraacyldisaccharide 1-phosphate intermediate (termed DS-1-P) to form tetraacyldisaccharide 1,4'-bis-phosphate (lipid IVA).</text>
</comment>
<evidence type="ECO:0000256" key="14">
    <source>
        <dbReference type="SAM" id="SignalP"/>
    </source>
</evidence>
<sequence>MREPAFWWRKAGLLSALLAPLGAAYGAVAAARMNRTGARAGVPVLCVGNFTLGGAGKTPTAIALAEMLHAAGRRPFFLSRGYGGSEAGPKLVDVHNDAAAQVGDEPLLLARIGPTVIARDRVAGAAMARAHGADVIVMDDGLQNGTLTKNFTLAVIDGRRGVGNARVFPAGPLRAPLDAQLARVDALLVIGNGSGEQEGLAEADARQLPVFHGRLTPDAVAIGNLKARKVLAFAGIGNPDKFFATADDLGLSIAARRAFPDHHRFTAEEAAALIVDAEQAGLALLTTEKDHARMRGEPALAALAAAAHVLPVKLAIDESETLRRLVFDKLENP</sequence>
<dbReference type="GO" id="GO:0005886">
    <property type="term" value="C:plasma membrane"/>
    <property type="evidence" value="ECO:0007669"/>
    <property type="project" value="TreeGrafter"/>
</dbReference>
<accession>A0A346A2V6</accession>
<evidence type="ECO:0000313" key="16">
    <source>
        <dbReference type="Proteomes" id="UP000254889"/>
    </source>
</evidence>
<protein>
    <recommendedName>
        <fullName evidence="4 13">Tetraacyldisaccharide 4'-kinase</fullName>
        <ecNumber evidence="3 13">2.7.1.130</ecNumber>
    </recommendedName>
    <alternativeName>
        <fullName evidence="12 13">Lipid A 4'-kinase</fullName>
    </alternativeName>
</protein>
<keyword evidence="6 13" id="KW-0441">Lipid A biosynthesis</keyword>
<evidence type="ECO:0000256" key="8">
    <source>
        <dbReference type="ARBA" id="ARBA00022741"/>
    </source>
</evidence>
<comment type="catalytic activity">
    <reaction evidence="13">
        <text>a lipid A disaccharide + ATP = a lipid IVA + ADP + H(+)</text>
        <dbReference type="Rhea" id="RHEA:67840"/>
        <dbReference type="ChEBI" id="CHEBI:15378"/>
        <dbReference type="ChEBI" id="CHEBI:30616"/>
        <dbReference type="ChEBI" id="CHEBI:176343"/>
        <dbReference type="ChEBI" id="CHEBI:176425"/>
        <dbReference type="ChEBI" id="CHEBI:456216"/>
        <dbReference type="EC" id="2.7.1.130"/>
    </reaction>
</comment>
<evidence type="ECO:0000256" key="3">
    <source>
        <dbReference type="ARBA" id="ARBA00012071"/>
    </source>
</evidence>
<dbReference type="AlphaFoldDB" id="A0A346A2V6"/>